<sequence>LLQYRNTWLLKNNSLINSHSTIMADSVPEVEGSPLWLIASEESRECLLLALERNEWRPEIERMRPEPSLAEERLWCDANLLERIVEIKKEMNSHEGNDLDGVRKGGNPHEALLENRLMLGRYSMLLASIDRATHFLLTGENIDDVVMKRPLDTRPRGKNIHRDADIFYFAESQTLPVPFASQYIWLRKGFYNAKCFCPQFSPTSPLSALVSHSFLDTMRRVAHKKQEEQNESCNPYDPLMRETFTELIQRGTGGQGVHLYTGFIHNVTPWGEKQGEEGTSTHSPPLVTRAAKEVMFRDSYLGQLLYATGVVRNGGRAVIHFLDTNTSLSMAVLYLAHIVFDRVAIYKPRTSRPGNTERFLICDGLRPKEAKAVKKYIEESLEKVRQGEYLVRLLPDRIMDEDGNFIEYARETNNKLAERQFRFLSSCVRMLKDEEREKVHEDCLETCLPYYLIPYATRDEMVNYREEMKSRSAMDILSFWIPHQLNPADLLLSLCSKNEAINSQILKKKVESEGRLLVTPCADLSSTLIVGTNNGLDFWSGKWKKWMGLSRFTTILPPDSVLIGDIIETAGGSTLIVRILDVGVIFGDDISNLPFKKRLRAAEKLVEATRKDGARQDVIISVAKYEEVDRGFRPNSISDRVVEDDIYFMKKRIFVVKESNASFYNMACGENIWEIYE</sequence>
<evidence type="ECO:0000313" key="4">
    <source>
        <dbReference type="Proteomes" id="UP001328107"/>
    </source>
</evidence>
<dbReference type="AlphaFoldDB" id="A0AAN5DBR7"/>
<comment type="catalytic activity">
    <reaction evidence="1">
        <text>a 5'-end (N(7)-methyl 5'-triphosphoguanosine)-ribonucleoside in mRNA + S-adenosyl-L-methionine = a 5'-end (N(7)-methyl 5'-triphosphoguanosine)-(2'-O-methyl-ribonucleoside) in mRNA + S-adenosyl-L-homocysteine + H(+)</text>
        <dbReference type="Rhea" id="RHEA:67020"/>
        <dbReference type="Rhea" id="RHEA-COMP:17167"/>
        <dbReference type="Rhea" id="RHEA-COMP:17168"/>
        <dbReference type="ChEBI" id="CHEBI:15378"/>
        <dbReference type="ChEBI" id="CHEBI:57856"/>
        <dbReference type="ChEBI" id="CHEBI:59789"/>
        <dbReference type="ChEBI" id="CHEBI:156461"/>
        <dbReference type="ChEBI" id="CHEBI:167609"/>
        <dbReference type="EC" id="2.1.1.57"/>
    </reaction>
</comment>
<accession>A0AAN5DBR7</accession>
<dbReference type="Gene3D" id="3.40.50.12760">
    <property type="match status" value="1"/>
</dbReference>
<dbReference type="GO" id="GO:0004483">
    <property type="term" value="F:methyltransferase cap1 activity"/>
    <property type="evidence" value="ECO:0007669"/>
    <property type="project" value="UniProtKB-UniRule"/>
</dbReference>
<feature type="domain" description="Ribosomal RNA methyltransferase FtsJ" evidence="2">
    <location>
        <begin position="302"/>
        <end position="364"/>
    </location>
</feature>
<keyword evidence="1" id="KW-0808">Transferase</keyword>
<feature type="non-terminal residue" evidence="3">
    <location>
        <position position="1"/>
    </location>
</feature>
<dbReference type="GO" id="GO:0005737">
    <property type="term" value="C:cytoplasm"/>
    <property type="evidence" value="ECO:0007669"/>
    <property type="project" value="TreeGrafter"/>
</dbReference>
<dbReference type="PANTHER" id="PTHR16121:SF0">
    <property type="entry name" value="CAP-SPECIFIC MRNA (NUCLEOSIDE-2'-O-)-METHYLTRANSFERASE 1"/>
    <property type="match status" value="1"/>
</dbReference>
<keyword evidence="1" id="KW-0506">mRNA capping</keyword>
<proteinExistence type="predicted"/>
<dbReference type="EC" id="2.1.1.57" evidence="1"/>
<keyword evidence="1" id="KW-0489">Methyltransferase</keyword>
<comment type="subcellular location">
    <subcellularLocation>
        <location evidence="1">Nucleus</location>
    </subcellularLocation>
</comment>
<dbReference type="PANTHER" id="PTHR16121">
    <property type="entry name" value="CAP-SPECIFIC MRNA (NUCLEOSIDE-2'-O-)-METHYLTRANSFERASE 1-RELATED"/>
    <property type="match status" value="1"/>
</dbReference>
<keyword evidence="1" id="KW-0539">Nucleus</keyword>
<comment type="function">
    <text evidence="1">S-adenosyl-L-methionine-dependent methyltransferase that mediates RNA cap1 2'-O-ribose methylation to the 5'-cap structure of RNAs. Methylates the ribose of the first nucleotide of a m(7)GpppG-capped mRNA to produce m(7)GpppNmp (cap1).</text>
</comment>
<name>A0AAN5DBR7_9BILA</name>
<evidence type="ECO:0000256" key="1">
    <source>
        <dbReference type="RuleBase" id="RU368012"/>
    </source>
</evidence>
<dbReference type="GO" id="GO:0005634">
    <property type="term" value="C:nucleus"/>
    <property type="evidence" value="ECO:0007669"/>
    <property type="project" value="UniProtKB-SubCell"/>
</dbReference>
<keyword evidence="1" id="KW-0507">mRNA processing</keyword>
<evidence type="ECO:0000313" key="3">
    <source>
        <dbReference type="EMBL" id="GMR59004.1"/>
    </source>
</evidence>
<comment type="caution">
    <text evidence="3">The sequence shown here is derived from an EMBL/GenBank/DDBJ whole genome shotgun (WGS) entry which is preliminary data.</text>
</comment>
<dbReference type="InterPro" id="IPR002877">
    <property type="entry name" value="RNA_MeTrfase_FtsJ_dom"/>
</dbReference>
<dbReference type="GO" id="GO:0032259">
    <property type="term" value="P:methylation"/>
    <property type="evidence" value="ECO:0007669"/>
    <property type="project" value="UniProtKB-KW"/>
</dbReference>
<keyword evidence="1" id="KW-0949">S-adenosyl-L-methionine</keyword>
<keyword evidence="4" id="KW-1185">Reference proteome</keyword>
<dbReference type="InterPro" id="IPR050851">
    <property type="entry name" value="mRNA_Cap_2O-Ribose_MeTrfase"/>
</dbReference>
<reference evidence="4" key="1">
    <citation type="submission" date="2022-10" db="EMBL/GenBank/DDBJ databases">
        <title>Genome assembly of Pristionchus species.</title>
        <authorList>
            <person name="Yoshida K."/>
            <person name="Sommer R.J."/>
        </authorList>
    </citation>
    <scope>NUCLEOTIDE SEQUENCE [LARGE SCALE GENOMIC DNA]</scope>
    <source>
        <strain evidence="4">RS5460</strain>
    </source>
</reference>
<dbReference type="GO" id="GO:0006370">
    <property type="term" value="P:7-methylguanosine mRNA capping"/>
    <property type="evidence" value="ECO:0007669"/>
    <property type="project" value="UniProtKB-UniRule"/>
</dbReference>
<gene>
    <name evidence="3" type="ORF">PMAYCL1PPCAC_29199</name>
</gene>
<dbReference type="Pfam" id="PF01728">
    <property type="entry name" value="FtsJ"/>
    <property type="match status" value="1"/>
</dbReference>
<dbReference type="GO" id="GO:0016556">
    <property type="term" value="P:mRNA modification"/>
    <property type="evidence" value="ECO:0007669"/>
    <property type="project" value="UniProtKB-UniRule"/>
</dbReference>
<protein>
    <recommendedName>
        <fullName evidence="1">Cap-specific mRNA (nucleoside-2'-O-)-methyltransferase 1</fullName>
        <ecNumber evidence="1">2.1.1.57</ecNumber>
    </recommendedName>
    <alternativeName>
        <fullName evidence="1">Cap1 2'O-ribose methyltransferase 1</fullName>
    </alternativeName>
</protein>
<dbReference type="EMBL" id="BTRK01000006">
    <property type="protein sequence ID" value="GMR59004.1"/>
    <property type="molecule type" value="Genomic_DNA"/>
</dbReference>
<dbReference type="Proteomes" id="UP001328107">
    <property type="component" value="Unassembled WGS sequence"/>
</dbReference>
<dbReference type="GO" id="GO:0003676">
    <property type="term" value="F:nucleic acid binding"/>
    <property type="evidence" value="ECO:0007669"/>
    <property type="project" value="UniProtKB-UniRule"/>
</dbReference>
<evidence type="ECO:0000259" key="2">
    <source>
        <dbReference type="Pfam" id="PF01728"/>
    </source>
</evidence>
<organism evidence="3 4">
    <name type="scientific">Pristionchus mayeri</name>
    <dbReference type="NCBI Taxonomy" id="1317129"/>
    <lineage>
        <taxon>Eukaryota</taxon>
        <taxon>Metazoa</taxon>
        <taxon>Ecdysozoa</taxon>
        <taxon>Nematoda</taxon>
        <taxon>Chromadorea</taxon>
        <taxon>Rhabditida</taxon>
        <taxon>Rhabditina</taxon>
        <taxon>Diplogasteromorpha</taxon>
        <taxon>Diplogasteroidea</taxon>
        <taxon>Neodiplogasteridae</taxon>
        <taxon>Pristionchus</taxon>
    </lineage>
</organism>